<reference evidence="3" key="2">
    <citation type="submission" date="2015-01" db="EMBL/GenBank/DDBJ databases">
        <title>Evolutionary Origins and Diversification of the Mycorrhizal Mutualists.</title>
        <authorList>
            <consortium name="DOE Joint Genome Institute"/>
            <consortium name="Mycorrhizal Genomics Consortium"/>
            <person name="Kohler A."/>
            <person name="Kuo A."/>
            <person name="Nagy L.G."/>
            <person name="Floudas D."/>
            <person name="Copeland A."/>
            <person name="Barry K.W."/>
            <person name="Cichocki N."/>
            <person name="Veneault-Fourrey C."/>
            <person name="LaButti K."/>
            <person name="Lindquist E.A."/>
            <person name="Lipzen A."/>
            <person name="Lundell T."/>
            <person name="Morin E."/>
            <person name="Murat C."/>
            <person name="Riley R."/>
            <person name="Ohm R."/>
            <person name="Sun H."/>
            <person name="Tunlid A."/>
            <person name="Henrissat B."/>
            <person name="Grigoriev I.V."/>
            <person name="Hibbett D.S."/>
            <person name="Martin F."/>
        </authorList>
    </citation>
    <scope>NUCLEOTIDE SEQUENCE [LARGE SCALE GENOMIC DNA]</scope>
    <source>
        <strain evidence="3">Marx 270</strain>
    </source>
</reference>
<gene>
    <name evidence="2" type="ORF">M404DRAFT_833831</name>
</gene>
<dbReference type="InParanoid" id="A0A0C3PRB1"/>
<protein>
    <submittedName>
        <fullName evidence="2">Uncharacterized protein</fullName>
    </submittedName>
</protein>
<evidence type="ECO:0000313" key="3">
    <source>
        <dbReference type="Proteomes" id="UP000054217"/>
    </source>
</evidence>
<accession>A0A0C3PRB1</accession>
<name>A0A0C3PRB1_PISTI</name>
<evidence type="ECO:0000313" key="2">
    <source>
        <dbReference type="EMBL" id="KIO11129.1"/>
    </source>
</evidence>
<keyword evidence="3" id="KW-1185">Reference proteome</keyword>
<feature type="region of interest" description="Disordered" evidence="1">
    <location>
        <begin position="1"/>
        <end position="27"/>
    </location>
</feature>
<sequence length="155" mass="17041">MFTIHTKAPPEDIGMPTIEPPADSRKPTCRTMARISSGTFPVSRGYRLRQMLYNPWSVPRNTNCASRAGGIELDGTDEIGLAGSGGTPDDIIPPMPFDDAPVYADTMDLSALSFHQFWGCLITPENVAAQIQTDDIRYHAWVAAMKVVEQDRCVI</sequence>
<organism evidence="2 3">
    <name type="scientific">Pisolithus tinctorius Marx 270</name>
    <dbReference type="NCBI Taxonomy" id="870435"/>
    <lineage>
        <taxon>Eukaryota</taxon>
        <taxon>Fungi</taxon>
        <taxon>Dikarya</taxon>
        <taxon>Basidiomycota</taxon>
        <taxon>Agaricomycotina</taxon>
        <taxon>Agaricomycetes</taxon>
        <taxon>Agaricomycetidae</taxon>
        <taxon>Boletales</taxon>
        <taxon>Sclerodermatineae</taxon>
        <taxon>Pisolithaceae</taxon>
        <taxon>Pisolithus</taxon>
    </lineage>
</organism>
<dbReference type="HOGENOM" id="CLU_1696238_0_0_1"/>
<proteinExistence type="predicted"/>
<dbReference type="AlphaFoldDB" id="A0A0C3PRB1"/>
<evidence type="ECO:0000256" key="1">
    <source>
        <dbReference type="SAM" id="MobiDB-lite"/>
    </source>
</evidence>
<dbReference type="OrthoDB" id="2015515at2759"/>
<dbReference type="STRING" id="870435.A0A0C3PRB1"/>
<reference evidence="2 3" key="1">
    <citation type="submission" date="2014-04" db="EMBL/GenBank/DDBJ databases">
        <authorList>
            <consortium name="DOE Joint Genome Institute"/>
            <person name="Kuo A."/>
            <person name="Kohler A."/>
            <person name="Costa M.D."/>
            <person name="Nagy L.G."/>
            <person name="Floudas D."/>
            <person name="Copeland A."/>
            <person name="Barry K.W."/>
            <person name="Cichocki N."/>
            <person name="Veneault-Fourrey C."/>
            <person name="LaButti K."/>
            <person name="Lindquist E.A."/>
            <person name="Lipzen A."/>
            <person name="Lundell T."/>
            <person name="Morin E."/>
            <person name="Murat C."/>
            <person name="Sun H."/>
            <person name="Tunlid A."/>
            <person name="Henrissat B."/>
            <person name="Grigoriev I.V."/>
            <person name="Hibbett D.S."/>
            <person name="Martin F."/>
            <person name="Nordberg H.P."/>
            <person name="Cantor M.N."/>
            <person name="Hua S.X."/>
        </authorList>
    </citation>
    <scope>NUCLEOTIDE SEQUENCE [LARGE SCALE GENOMIC DNA]</scope>
    <source>
        <strain evidence="2 3">Marx 270</strain>
    </source>
</reference>
<dbReference type="Proteomes" id="UP000054217">
    <property type="component" value="Unassembled WGS sequence"/>
</dbReference>
<dbReference type="EMBL" id="KN831950">
    <property type="protein sequence ID" value="KIO11129.1"/>
    <property type="molecule type" value="Genomic_DNA"/>
</dbReference>